<feature type="transmembrane region" description="Helical" evidence="2">
    <location>
        <begin position="21"/>
        <end position="41"/>
    </location>
</feature>
<sequence length="105" mass="11627">MRRARAAQRPSSVSRSAKRRQTIYAVLFFVAGPLIAIGLYFTPNYKRMRGWEDSDVRYAFAYYALIAGAVAGAGAVIAMIIDPSRKPVAQQSDDRGSEDEPEPED</sequence>
<evidence type="ECO:0000313" key="3">
    <source>
        <dbReference type="EMBL" id="RXF72830.1"/>
    </source>
</evidence>
<reference evidence="3 4" key="1">
    <citation type="submission" date="2018-12" db="EMBL/GenBank/DDBJ databases">
        <title>bacterium Hansschlegelia zhihuaiae S113.</title>
        <authorList>
            <person name="He J."/>
        </authorList>
    </citation>
    <scope>NUCLEOTIDE SEQUENCE [LARGE SCALE GENOMIC DNA]</scope>
    <source>
        <strain evidence="3 4">S 113</strain>
    </source>
</reference>
<keyword evidence="2" id="KW-1133">Transmembrane helix</keyword>
<feature type="transmembrane region" description="Helical" evidence="2">
    <location>
        <begin position="61"/>
        <end position="81"/>
    </location>
</feature>
<feature type="region of interest" description="Disordered" evidence="1">
    <location>
        <begin position="85"/>
        <end position="105"/>
    </location>
</feature>
<accession>A0A4Q0MH60</accession>
<organism evidence="3 4">
    <name type="scientific">Hansschlegelia zhihuaiae</name>
    <dbReference type="NCBI Taxonomy" id="405005"/>
    <lineage>
        <taxon>Bacteria</taxon>
        <taxon>Pseudomonadati</taxon>
        <taxon>Pseudomonadota</taxon>
        <taxon>Alphaproteobacteria</taxon>
        <taxon>Hyphomicrobiales</taxon>
        <taxon>Methylopilaceae</taxon>
        <taxon>Hansschlegelia</taxon>
    </lineage>
</organism>
<evidence type="ECO:0000313" key="4">
    <source>
        <dbReference type="Proteomes" id="UP000289708"/>
    </source>
</evidence>
<proteinExistence type="predicted"/>
<feature type="compositionally biased region" description="Acidic residues" evidence="1">
    <location>
        <begin position="96"/>
        <end position="105"/>
    </location>
</feature>
<keyword evidence="2" id="KW-0812">Transmembrane</keyword>
<keyword evidence="2" id="KW-0472">Membrane</keyword>
<dbReference type="EMBL" id="RYFI01000012">
    <property type="protein sequence ID" value="RXF72830.1"/>
    <property type="molecule type" value="Genomic_DNA"/>
</dbReference>
<name>A0A4Q0MH60_9HYPH</name>
<evidence type="ECO:0000256" key="1">
    <source>
        <dbReference type="SAM" id="MobiDB-lite"/>
    </source>
</evidence>
<gene>
    <name evidence="3" type="ORF">EK403_13435</name>
</gene>
<dbReference type="AlphaFoldDB" id="A0A4Q0MH60"/>
<dbReference type="Proteomes" id="UP000289708">
    <property type="component" value="Unassembled WGS sequence"/>
</dbReference>
<comment type="caution">
    <text evidence="3">The sequence shown here is derived from an EMBL/GenBank/DDBJ whole genome shotgun (WGS) entry which is preliminary data.</text>
</comment>
<protein>
    <submittedName>
        <fullName evidence="3">Uncharacterized protein</fullName>
    </submittedName>
</protein>
<dbReference type="RefSeq" id="WP_128777991.1">
    <property type="nucleotide sequence ID" value="NZ_RYFI01000012.1"/>
</dbReference>
<evidence type="ECO:0000256" key="2">
    <source>
        <dbReference type="SAM" id="Phobius"/>
    </source>
</evidence>
<keyword evidence="4" id="KW-1185">Reference proteome</keyword>